<keyword evidence="9 14" id="KW-0540">Nuclease</keyword>
<evidence type="ECO:0000256" key="2">
    <source>
        <dbReference type="ARBA" id="ARBA00001946"/>
    </source>
</evidence>
<comment type="cofactor">
    <cofactor evidence="14 15">
        <name>Mn(2+)</name>
        <dbReference type="ChEBI" id="CHEBI:29035"/>
    </cofactor>
    <cofactor evidence="14 15">
        <name>Mg(2+)</name>
        <dbReference type="ChEBI" id="CHEBI:18420"/>
    </cofactor>
    <text evidence="14 15">Manganese or magnesium. Binds 1 divalent metal ion per monomer in the absence of substrate. May bind a second metal ion after substrate binding.</text>
</comment>
<comment type="function">
    <text evidence="3 14 16">Endonuclease that specifically degrades the RNA of RNA-DNA hybrids.</text>
</comment>
<dbReference type="PROSITE" id="PS51975">
    <property type="entry name" value="RNASE_H_2"/>
    <property type="match status" value="1"/>
</dbReference>
<dbReference type="GO" id="GO:0032299">
    <property type="term" value="C:ribonuclease H2 complex"/>
    <property type="evidence" value="ECO:0007669"/>
    <property type="project" value="TreeGrafter"/>
</dbReference>
<feature type="binding site" evidence="14 15">
    <location>
        <position position="129"/>
    </location>
    <ligand>
        <name>a divalent metal cation</name>
        <dbReference type="ChEBI" id="CHEBI:60240"/>
    </ligand>
</feature>
<evidence type="ECO:0000256" key="3">
    <source>
        <dbReference type="ARBA" id="ARBA00004065"/>
    </source>
</evidence>
<evidence type="ECO:0000256" key="14">
    <source>
        <dbReference type="HAMAP-Rule" id="MF_00052"/>
    </source>
</evidence>
<reference evidence="18 19" key="1">
    <citation type="submission" date="2016-11" db="EMBL/GenBank/DDBJ databases">
        <authorList>
            <person name="Jaros S."/>
            <person name="Januszkiewicz K."/>
            <person name="Wedrychowicz H."/>
        </authorList>
    </citation>
    <scope>NUCLEOTIDE SEQUENCE [LARGE SCALE GENOMIC DNA]</scope>
    <source>
        <strain evidence="18 19">DSM 19436</strain>
    </source>
</reference>
<dbReference type="EMBL" id="FQUP01000001">
    <property type="protein sequence ID" value="SHE71461.1"/>
    <property type="molecule type" value="Genomic_DNA"/>
</dbReference>
<accession>A0A1M4VQS8</accession>
<keyword evidence="19" id="KW-1185">Reference proteome</keyword>
<evidence type="ECO:0000256" key="1">
    <source>
        <dbReference type="ARBA" id="ARBA00000077"/>
    </source>
</evidence>
<dbReference type="AlphaFoldDB" id="A0A1M4VQS8"/>
<dbReference type="Pfam" id="PF01351">
    <property type="entry name" value="RNase_HII"/>
    <property type="match status" value="1"/>
</dbReference>
<dbReference type="RefSeq" id="WP_073051439.1">
    <property type="nucleotide sequence ID" value="NZ_FQUP01000001.1"/>
</dbReference>
<dbReference type="GO" id="GO:0006298">
    <property type="term" value="P:mismatch repair"/>
    <property type="evidence" value="ECO:0007669"/>
    <property type="project" value="TreeGrafter"/>
</dbReference>
<proteinExistence type="inferred from homology"/>
<evidence type="ECO:0000256" key="10">
    <source>
        <dbReference type="ARBA" id="ARBA00022723"/>
    </source>
</evidence>
<evidence type="ECO:0000256" key="12">
    <source>
        <dbReference type="ARBA" id="ARBA00022801"/>
    </source>
</evidence>
<keyword evidence="11 14" id="KW-0255">Endonuclease</keyword>
<dbReference type="CDD" id="cd07182">
    <property type="entry name" value="RNase_HII_bacteria_HII_like"/>
    <property type="match status" value="1"/>
</dbReference>
<name>A0A1M4VQS8_9HYPH</name>
<dbReference type="GO" id="GO:0043137">
    <property type="term" value="P:DNA replication, removal of RNA primer"/>
    <property type="evidence" value="ECO:0007669"/>
    <property type="project" value="TreeGrafter"/>
</dbReference>
<keyword evidence="10 14" id="KW-0479">Metal-binding</keyword>
<comment type="subcellular location">
    <subcellularLocation>
        <location evidence="4 14">Cytoplasm</location>
    </subcellularLocation>
</comment>
<gene>
    <name evidence="14" type="primary">rnhB</name>
    <name evidence="18" type="ORF">SAMN02745157_0772</name>
</gene>
<dbReference type="EC" id="3.1.26.4" evidence="6 14"/>
<evidence type="ECO:0000313" key="18">
    <source>
        <dbReference type="EMBL" id="SHE71461.1"/>
    </source>
</evidence>
<evidence type="ECO:0000256" key="13">
    <source>
        <dbReference type="ARBA" id="ARBA00023211"/>
    </source>
</evidence>
<dbReference type="SUPFAM" id="SSF53098">
    <property type="entry name" value="Ribonuclease H-like"/>
    <property type="match status" value="1"/>
</dbReference>
<evidence type="ECO:0000256" key="11">
    <source>
        <dbReference type="ARBA" id="ARBA00022759"/>
    </source>
</evidence>
<keyword evidence="12 14" id="KW-0378">Hydrolase</keyword>
<dbReference type="GO" id="GO:0003723">
    <property type="term" value="F:RNA binding"/>
    <property type="evidence" value="ECO:0007669"/>
    <property type="project" value="UniProtKB-UniRule"/>
</dbReference>
<dbReference type="PANTHER" id="PTHR10954">
    <property type="entry name" value="RIBONUCLEASE H2 SUBUNIT A"/>
    <property type="match status" value="1"/>
</dbReference>
<feature type="binding site" evidence="14 15">
    <location>
        <position position="39"/>
    </location>
    <ligand>
        <name>a divalent metal cation</name>
        <dbReference type="ChEBI" id="CHEBI:60240"/>
    </ligand>
</feature>
<evidence type="ECO:0000256" key="16">
    <source>
        <dbReference type="RuleBase" id="RU003515"/>
    </source>
</evidence>
<comment type="cofactor">
    <cofactor evidence="2">
        <name>Mg(2+)</name>
        <dbReference type="ChEBI" id="CHEBI:18420"/>
    </cofactor>
</comment>
<dbReference type="HAMAP" id="MF_00052_B">
    <property type="entry name" value="RNase_HII_B"/>
    <property type="match status" value="1"/>
</dbReference>
<evidence type="ECO:0000256" key="4">
    <source>
        <dbReference type="ARBA" id="ARBA00004496"/>
    </source>
</evidence>
<dbReference type="InterPro" id="IPR012337">
    <property type="entry name" value="RNaseH-like_sf"/>
</dbReference>
<dbReference type="NCBIfam" id="NF000595">
    <property type="entry name" value="PRK00015.1-3"/>
    <property type="match status" value="1"/>
</dbReference>
<keyword evidence="13 14" id="KW-0464">Manganese</keyword>
<dbReference type="InterPro" id="IPR036397">
    <property type="entry name" value="RNaseH_sf"/>
</dbReference>
<protein>
    <recommendedName>
        <fullName evidence="7 14">Ribonuclease HII</fullName>
        <shortName evidence="14">RNase HII</shortName>
        <ecNumber evidence="6 14">3.1.26.4</ecNumber>
    </recommendedName>
</protein>
<evidence type="ECO:0000313" key="19">
    <source>
        <dbReference type="Proteomes" id="UP000184485"/>
    </source>
</evidence>
<organism evidence="18 19">
    <name type="scientific">Kaistia soli DSM 19436</name>
    <dbReference type="NCBI Taxonomy" id="1122133"/>
    <lineage>
        <taxon>Bacteria</taxon>
        <taxon>Pseudomonadati</taxon>
        <taxon>Pseudomonadota</taxon>
        <taxon>Alphaproteobacteria</taxon>
        <taxon>Hyphomicrobiales</taxon>
        <taxon>Kaistiaceae</taxon>
        <taxon>Kaistia</taxon>
    </lineage>
</organism>
<dbReference type="OrthoDB" id="9803420at2"/>
<evidence type="ECO:0000256" key="5">
    <source>
        <dbReference type="ARBA" id="ARBA00007383"/>
    </source>
</evidence>
<evidence type="ECO:0000256" key="8">
    <source>
        <dbReference type="ARBA" id="ARBA00022490"/>
    </source>
</evidence>
<evidence type="ECO:0000256" key="15">
    <source>
        <dbReference type="PROSITE-ProRule" id="PRU01319"/>
    </source>
</evidence>
<comment type="catalytic activity">
    <reaction evidence="1 14 15 16">
        <text>Endonucleolytic cleavage to 5'-phosphomonoester.</text>
        <dbReference type="EC" id="3.1.26.4"/>
    </reaction>
</comment>
<dbReference type="InterPro" id="IPR001352">
    <property type="entry name" value="RNase_HII/HIII"/>
</dbReference>
<feature type="domain" description="RNase H type-2" evidence="17">
    <location>
        <begin position="32"/>
        <end position="221"/>
    </location>
</feature>
<evidence type="ECO:0000256" key="6">
    <source>
        <dbReference type="ARBA" id="ARBA00012180"/>
    </source>
</evidence>
<evidence type="ECO:0000256" key="9">
    <source>
        <dbReference type="ARBA" id="ARBA00022722"/>
    </source>
</evidence>
<dbReference type="InterPro" id="IPR022898">
    <property type="entry name" value="RNase_HII"/>
</dbReference>
<dbReference type="GO" id="GO:0030145">
    <property type="term" value="F:manganese ion binding"/>
    <property type="evidence" value="ECO:0007669"/>
    <property type="project" value="UniProtKB-UniRule"/>
</dbReference>
<dbReference type="GO" id="GO:0005737">
    <property type="term" value="C:cytoplasm"/>
    <property type="evidence" value="ECO:0007669"/>
    <property type="project" value="UniProtKB-SubCell"/>
</dbReference>
<comment type="similarity">
    <text evidence="5 14 16">Belongs to the RNase HII family.</text>
</comment>
<keyword evidence="8 14" id="KW-0963">Cytoplasm</keyword>
<evidence type="ECO:0000256" key="7">
    <source>
        <dbReference type="ARBA" id="ARBA00019179"/>
    </source>
</evidence>
<dbReference type="GO" id="GO:0004523">
    <property type="term" value="F:RNA-DNA hybrid ribonuclease activity"/>
    <property type="evidence" value="ECO:0007669"/>
    <property type="project" value="UniProtKB-UniRule"/>
</dbReference>
<dbReference type="Proteomes" id="UP000184485">
    <property type="component" value="Unassembled WGS sequence"/>
</dbReference>
<dbReference type="PANTHER" id="PTHR10954:SF18">
    <property type="entry name" value="RIBONUCLEASE HII"/>
    <property type="match status" value="1"/>
</dbReference>
<dbReference type="STRING" id="1122133.SAMN02745157_0772"/>
<evidence type="ECO:0000259" key="17">
    <source>
        <dbReference type="PROSITE" id="PS51975"/>
    </source>
</evidence>
<dbReference type="InterPro" id="IPR024567">
    <property type="entry name" value="RNase_HII/HIII_dom"/>
</dbReference>
<dbReference type="Gene3D" id="3.30.420.10">
    <property type="entry name" value="Ribonuclease H-like superfamily/Ribonuclease H"/>
    <property type="match status" value="1"/>
</dbReference>
<feature type="binding site" evidence="14 15">
    <location>
        <position position="38"/>
    </location>
    <ligand>
        <name>a divalent metal cation</name>
        <dbReference type="ChEBI" id="CHEBI:60240"/>
    </ligand>
</feature>
<sequence>MARRPADSLPLFELPPAPTDAIERRLRRSGLRAIAGVDEAGRGPLAGPVVAAAVILDPKRVPPGLDDSKKLDRAAREALFTVIMATSIVSVAAGSVTRICTTDIRQATLWAMRQAVAGLSHAAEHAIIDGIDVPPGLACPGEAFVKGDARSVSIAAASIVAKVTRDRMMIRAATHYPVYGFERHMGYGTPAHLTALGTHGATPLHRSTFAPIRALLEGCAPAALMAENDLLAEAVG</sequence>